<feature type="region of interest" description="Disordered" evidence="1">
    <location>
        <begin position="95"/>
        <end position="118"/>
    </location>
</feature>
<evidence type="ECO:0000313" key="3">
    <source>
        <dbReference type="EMBL" id="KAF8412481.1"/>
    </source>
</evidence>
<name>A0A834ZS69_TETSI</name>
<organism evidence="3 4">
    <name type="scientific">Tetracentron sinense</name>
    <name type="common">Spur-leaf</name>
    <dbReference type="NCBI Taxonomy" id="13715"/>
    <lineage>
        <taxon>Eukaryota</taxon>
        <taxon>Viridiplantae</taxon>
        <taxon>Streptophyta</taxon>
        <taxon>Embryophyta</taxon>
        <taxon>Tracheophyta</taxon>
        <taxon>Spermatophyta</taxon>
        <taxon>Magnoliopsida</taxon>
        <taxon>Trochodendrales</taxon>
        <taxon>Trochodendraceae</taxon>
        <taxon>Tetracentron</taxon>
    </lineage>
</organism>
<dbReference type="GO" id="GO:0010073">
    <property type="term" value="P:meristem maintenance"/>
    <property type="evidence" value="ECO:0007669"/>
    <property type="project" value="InterPro"/>
</dbReference>
<dbReference type="PANTHER" id="PTHR46033">
    <property type="entry name" value="PROTEIN MAIN-LIKE 2"/>
    <property type="match status" value="1"/>
</dbReference>
<dbReference type="PANTHER" id="PTHR46033:SF8">
    <property type="entry name" value="PROTEIN MAINTENANCE OF MERISTEMS-LIKE"/>
    <property type="match status" value="1"/>
</dbReference>
<gene>
    <name evidence="3" type="ORF">HHK36_000445</name>
</gene>
<evidence type="ECO:0000256" key="1">
    <source>
        <dbReference type="SAM" id="MobiDB-lite"/>
    </source>
</evidence>
<keyword evidence="4" id="KW-1185">Reference proteome</keyword>
<dbReference type="Pfam" id="PF10536">
    <property type="entry name" value="PMD"/>
    <property type="match status" value="1"/>
</dbReference>
<dbReference type="AlphaFoldDB" id="A0A834ZS69"/>
<comment type="caution">
    <text evidence="3">The sequence shown here is derived from an EMBL/GenBank/DDBJ whole genome shotgun (WGS) entry which is preliminary data.</text>
</comment>
<feature type="compositionally biased region" description="Low complexity" evidence="1">
    <location>
        <begin position="281"/>
        <end position="291"/>
    </location>
</feature>
<dbReference type="EMBL" id="JABCRI010000001">
    <property type="protein sequence ID" value="KAF8412481.1"/>
    <property type="molecule type" value="Genomic_DNA"/>
</dbReference>
<evidence type="ECO:0000259" key="2">
    <source>
        <dbReference type="Pfam" id="PF10536"/>
    </source>
</evidence>
<accession>A0A834ZS69</accession>
<feature type="domain" description="Aminotransferase-like plant mobile" evidence="2">
    <location>
        <begin position="383"/>
        <end position="586"/>
    </location>
</feature>
<feature type="region of interest" description="Disordered" evidence="1">
    <location>
        <begin position="273"/>
        <end position="300"/>
    </location>
</feature>
<evidence type="ECO:0000313" key="4">
    <source>
        <dbReference type="Proteomes" id="UP000655225"/>
    </source>
</evidence>
<protein>
    <recommendedName>
        <fullName evidence="2">Aminotransferase-like plant mobile domain-containing protein</fullName>
    </recommendedName>
</protein>
<feature type="compositionally biased region" description="Polar residues" evidence="1">
    <location>
        <begin position="27"/>
        <end position="38"/>
    </location>
</feature>
<reference evidence="3 4" key="1">
    <citation type="submission" date="2020-04" db="EMBL/GenBank/DDBJ databases">
        <title>Plant Genome Project.</title>
        <authorList>
            <person name="Zhang R.-G."/>
        </authorList>
    </citation>
    <scope>NUCLEOTIDE SEQUENCE [LARGE SCALE GENOMIC DNA]</scope>
    <source>
        <strain evidence="3">YNK0</strain>
        <tissue evidence="3">Leaf</tissue>
    </source>
</reference>
<sequence>MPPRAVKKEAAAPEPKRALRATRGTPKPQNQPKATESSMKVEEGLVSVVEVKEEMKVEQIVEEKHEEPQPQLNCETNGSILAIIDVFVGAKRKIDHTQKKASSQTNLSPRRPRSRSRVLEVSSGPPALALEAVQALATEVAERFAPPLETLSSPIKAPVDPPFFRQSSPAKRPFPANSSFRAFGAVLAILGHQGDPYCDFFSRFQLLGWLFISFSLHLLGLKFMHYKISKHYRVLFLKTDMGRPKKAKTEESSFTHVSVVVASNPHMEVEEELRVTPQVDTSSSKAGATSSKGRKKKPTFSSLPVVPNVADTPLLKDLGNHISAICRTQEAKIDLSQLESPISGWRCSWKPALTLYEKLSPSLKDALGRTPFGPFLTIPRTQGDRKLVAALCERWFGETNTFHFPCCELAITPLDFVMLTGIPIDGEVDNAWEAGKVRLSWIASRLDDIDIATIDSSSPIFTSVLRSLLLYILGACFFMNDRSCVDAGLLALMDPIDRFGTFDWGGAIYTSILAGLRRVSRGGGRSARFFYHFLEMWAHEYLDPFRPSLKMLDTTSFPRSSRWKLPSSKVDSHLMEKAREELDRLTLRRSEGEFRIPLSPPTEMTPSWTRDAFMEQLQTVGVAVHHLVGDVVSHSFYLTWFRSVSIGPIMRPFSTRRGATEALLRSRFETFEDPAVTLAAVPPYQCWPRPDMNFDFEAVPAQDDEED</sequence>
<dbReference type="Proteomes" id="UP000655225">
    <property type="component" value="Unassembled WGS sequence"/>
</dbReference>
<dbReference type="InterPro" id="IPR044824">
    <property type="entry name" value="MAIN-like"/>
</dbReference>
<dbReference type="InterPro" id="IPR019557">
    <property type="entry name" value="AminoTfrase-like_pln_mobile"/>
</dbReference>
<feature type="compositionally biased region" description="Basic and acidic residues" evidence="1">
    <location>
        <begin position="1"/>
        <end position="17"/>
    </location>
</feature>
<proteinExistence type="predicted"/>
<feature type="region of interest" description="Disordered" evidence="1">
    <location>
        <begin position="1"/>
        <end position="42"/>
    </location>
</feature>